<accession>Q47FT4</accession>
<sequence>MHKNLAPRLIPALIAIAFSGGASASGFQLLEQNASGLGNSYAGSAAVAENASTIFYNPAGMTQLKGLQVSGGLTAIHTSYKFSDQGSSVGVLQNSGNGGDGGGWGYLPNAYISWEATKDLYLGLGIGAPFGLKTEYNNPWQGGAQSLKFDIKTVNINPSIAWRANEFVSVGAGINYQKLTAEYERQVAVASTSGLAVATMLSTTKATLNLDDDAWGWNVGALFSINPTTKIGVSYRSAVKYDLTGDFKFDGTLAQSSNPLLGGATKDRSAKATLKVPDTWILSATHALNDRVELLGDISWTGWSSIPKVDVYNAQTTGAGAVSGRIAQTLDTEFRDTWRVAAGANYRYTEALKFKFGIAYDQTPVKGASTRLVSLPDNNRIWLSFGTQWKPTKDSAVDLGIAHLFVKDSKIDNDQSAAGRGRVTGTFADSAWIFGLQYSAAF</sequence>
<evidence type="ECO:0000256" key="6">
    <source>
        <dbReference type="ARBA" id="ARBA00023136"/>
    </source>
</evidence>
<dbReference type="PANTHER" id="PTHR35093:SF3">
    <property type="entry name" value="LONG-CHAIN FATTY ACID TRANSPORT PROTEIN"/>
    <property type="match status" value="1"/>
</dbReference>
<keyword evidence="6" id="KW-0472">Membrane</keyword>
<comment type="similarity">
    <text evidence="2">Belongs to the OmpP1/FadL family.</text>
</comment>
<dbReference type="Pfam" id="PF03349">
    <property type="entry name" value="Toluene_X"/>
    <property type="match status" value="1"/>
</dbReference>
<dbReference type="OrthoDB" id="19849at2"/>
<dbReference type="InterPro" id="IPR005017">
    <property type="entry name" value="OMPP1/FadL/TodX"/>
</dbReference>
<evidence type="ECO:0000256" key="3">
    <source>
        <dbReference type="ARBA" id="ARBA00022452"/>
    </source>
</evidence>
<proteinExistence type="inferred from homology"/>
<evidence type="ECO:0000313" key="9">
    <source>
        <dbReference type="EMBL" id="AAZ46297.1"/>
    </source>
</evidence>
<reference evidence="9" key="1">
    <citation type="submission" date="2005-08" db="EMBL/GenBank/DDBJ databases">
        <title>Complete sequence of Dechloromonas aromatica RCB.</title>
        <authorList>
            <person name="Salinero K.K."/>
            <person name="Copeland A."/>
            <person name="Lucas S."/>
            <person name="Lapidus A."/>
            <person name="Barry K."/>
            <person name="Detter J.C."/>
            <person name="Glavina T."/>
            <person name="Hammon N."/>
            <person name="Israni S."/>
            <person name="Pitluck S."/>
            <person name="Di Bartolo G."/>
            <person name="Trong S."/>
            <person name="Schmutz J."/>
            <person name="Larimer F."/>
            <person name="Land M."/>
            <person name="Ivanova N."/>
            <person name="Richardson P."/>
        </authorList>
    </citation>
    <scope>NUCLEOTIDE SEQUENCE</scope>
    <source>
        <strain evidence="9">RCB</strain>
    </source>
</reference>
<dbReference type="GO" id="GO:0015483">
    <property type="term" value="F:long-chain fatty acid transporting porin activity"/>
    <property type="evidence" value="ECO:0007669"/>
    <property type="project" value="TreeGrafter"/>
</dbReference>
<keyword evidence="5 8" id="KW-0732">Signal</keyword>
<evidence type="ECO:0000256" key="7">
    <source>
        <dbReference type="ARBA" id="ARBA00023237"/>
    </source>
</evidence>
<evidence type="ECO:0000256" key="4">
    <source>
        <dbReference type="ARBA" id="ARBA00022692"/>
    </source>
</evidence>
<keyword evidence="3" id="KW-1134">Transmembrane beta strand</keyword>
<keyword evidence="7" id="KW-0998">Cell outer membrane</keyword>
<dbReference type="EMBL" id="CP000089">
    <property type="protein sequence ID" value="AAZ46297.1"/>
    <property type="molecule type" value="Genomic_DNA"/>
</dbReference>
<dbReference type="SUPFAM" id="SSF56935">
    <property type="entry name" value="Porins"/>
    <property type="match status" value="1"/>
</dbReference>
<keyword evidence="4" id="KW-0812">Transmembrane</keyword>
<dbReference type="KEGG" id="dar:Daro_1548"/>
<evidence type="ECO:0000256" key="5">
    <source>
        <dbReference type="ARBA" id="ARBA00022729"/>
    </source>
</evidence>
<gene>
    <name evidence="9" type="ordered locus">Daro_1548</name>
</gene>
<protein>
    <submittedName>
        <fullName evidence="9">Membrane protein involved in aromatic hydrocarbon degradation</fullName>
    </submittedName>
</protein>
<dbReference type="PANTHER" id="PTHR35093">
    <property type="entry name" value="OUTER MEMBRANE PROTEIN NMB0088-RELATED"/>
    <property type="match status" value="1"/>
</dbReference>
<feature type="signal peptide" evidence="8">
    <location>
        <begin position="1"/>
        <end position="24"/>
    </location>
</feature>
<dbReference type="GO" id="GO:0009279">
    <property type="term" value="C:cell outer membrane"/>
    <property type="evidence" value="ECO:0007669"/>
    <property type="project" value="UniProtKB-SubCell"/>
</dbReference>
<comment type="subcellular location">
    <subcellularLocation>
        <location evidence="1">Cell outer membrane</location>
        <topology evidence="1">Multi-pass membrane protein</topology>
    </subcellularLocation>
</comment>
<dbReference type="HOGENOM" id="CLU_035981_0_1_4"/>
<dbReference type="Gene3D" id="2.40.160.60">
    <property type="entry name" value="Outer membrane protein transport protein (OMPP1/FadL/TodX)"/>
    <property type="match status" value="1"/>
</dbReference>
<organism evidence="9">
    <name type="scientific">Dechloromonas aromatica (strain RCB)</name>
    <dbReference type="NCBI Taxonomy" id="159087"/>
    <lineage>
        <taxon>Bacteria</taxon>
        <taxon>Pseudomonadati</taxon>
        <taxon>Pseudomonadota</taxon>
        <taxon>Betaproteobacteria</taxon>
        <taxon>Rhodocyclales</taxon>
        <taxon>Azonexaceae</taxon>
        <taxon>Dechloromonas</taxon>
    </lineage>
</organism>
<name>Q47FT4_DECAR</name>
<evidence type="ECO:0000256" key="1">
    <source>
        <dbReference type="ARBA" id="ARBA00004571"/>
    </source>
</evidence>
<dbReference type="eggNOG" id="COG2067">
    <property type="taxonomic scope" value="Bacteria"/>
</dbReference>
<dbReference type="AlphaFoldDB" id="Q47FT4"/>
<dbReference type="STRING" id="159087.Daro_1548"/>
<feature type="chain" id="PRO_5004233166" evidence="8">
    <location>
        <begin position="25"/>
        <end position="442"/>
    </location>
</feature>
<evidence type="ECO:0000256" key="2">
    <source>
        <dbReference type="ARBA" id="ARBA00008163"/>
    </source>
</evidence>
<evidence type="ECO:0000256" key="8">
    <source>
        <dbReference type="SAM" id="SignalP"/>
    </source>
</evidence>